<dbReference type="SUPFAM" id="SSF54001">
    <property type="entry name" value="Cysteine proteinases"/>
    <property type="match status" value="1"/>
</dbReference>
<evidence type="ECO:0000313" key="4">
    <source>
        <dbReference type="Proteomes" id="UP000800041"/>
    </source>
</evidence>
<dbReference type="Pfam" id="PF00443">
    <property type="entry name" value="UCH"/>
    <property type="match status" value="1"/>
</dbReference>
<accession>A0A6G1HD14</accession>
<dbReference type="PROSITE" id="PS50235">
    <property type="entry name" value="USP_3"/>
    <property type="match status" value="1"/>
</dbReference>
<dbReference type="InterPro" id="IPR050164">
    <property type="entry name" value="Peptidase_C19"/>
</dbReference>
<dbReference type="Gene3D" id="3.90.70.10">
    <property type="entry name" value="Cysteine proteinases"/>
    <property type="match status" value="1"/>
</dbReference>
<name>A0A6G1HD14_9PEZI</name>
<feature type="domain" description="USP" evidence="2">
    <location>
        <begin position="30"/>
        <end position="358"/>
    </location>
</feature>
<evidence type="ECO:0000313" key="3">
    <source>
        <dbReference type="EMBL" id="KAF1990909.1"/>
    </source>
</evidence>
<gene>
    <name evidence="3" type="ORF">K402DRAFT_451192</name>
</gene>
<feature type="compositionally biased region" description="Pro residues" evidence="1">
    <location>
        <begin position="364"/>
        <end position="401"/>
    </location>
</feature>
<protein>
    <submittedName>
        <fullName evidence="3">Cysteine proteinase</fullName>
    </submittedName>
</protein>
<dbReference type="PANTHER" id="PTHR24006">
    <property type="entry name" value="UBIQUITIN CARBOXYL-TERMINAL HYDROLASE"/>
    <property type="match status" value="1"/>
</dbReference>
<dbReference type="CDD" id="cd02257">
    <property type="entry name" value="Peptidase_C19"/>
    <property type="match status" value="1"/>
</dbReference>
<feature type="compositionally biased region" description="Basic residues" evidence="1">
    <location>
        <begin position="442"/>
        <end position="463"/>
    </location>
</feature>
<dbReference type="PANTHER" id="PTHR24006:SF747">
    <property type="entry name" value="UBIQUITIN CARBOXYL-TERMINAL HYDROLASE 20"/>
    <property type="match status" value="1"/>
</dbReference>
<feature type="region of interest" description="Disordered" evidence="1">
    <location>
        <begin position="363"/>
        <end position="463"/>
    </location>
</feature>
<dbReference type="GO" id="GO:0004843">
    <property type="term" value="F:cysteine-type deubiquitinase activity"/>
    <property type="evidence" value="ECO:0007669"/>
    <property type="project" value="InterPro"/>
</dbReference>
<feature type="region of interest" description="Disordered" evidence="1">
    <location>
        <begin position="1"/>
        <end position="31"/>
    </location>
</feature>
<evidence type="ECO:0000256" key="1">
    <source>
        <dbReference type="SAM" id="MobiDB-lite"/>
    </source>
</evidence>
<organism evidence="3 4">
    <name type="scientific">Aulographum hederae CBS 113979</name>
    <dbReference type="NCBI Taxonomy" id="1176131"/>
    <lineage>
        <taxon>Eukaryota</taxon>
        <taxon>Fungi</taxon>
        <taxon>Dikarya</taxon>
        <taxon>Ascomycota</taxon>
        <taxon>Pezizomycotina</taxon>
        <taxon>Dothideomycetes</taxon>
        <taxon>Pleosporomycetidae</taxon>
        <taxon>Aulographales</taxon>
        <taxon>Aulographaceae</taxon>
    </lineage>
</organism>
<dbReference type="GO" id="GO:0005829">
    <property type="term" value="C:cytosol"/>
    <property type="evidence" value="ECO:0007669"/>
    <property type="project" value="TreeGrafter"/>
</dbReference>
<evidence type="ECO:0000259" key="2">
    <source>
        <dbReference type="PROSITE" id="PS50235"/>
    </source>
</evidence>
<dbReference type="GO" id="GO:0016579">
    <property type="term" value="P:protein deubiquitination"/>
    <property type="evidence" value="ECO:0007669"/>
    <property type="project" value="InterPro"/>
</dbReference>
<dbReference type="InterPro" id="IPR018200">
    <property type="entry name" value="USP_CS"/>
</dbReference>
<dbReference type="Proteomes" id="UP000800041">
    <property type="component" value="Unassembled WGS sequence"/>
</dbReference>
<keyword evidence="4" id="KW-1185">Reference proteome</keyword>
<dbReference type="InterPro" id="IPR038765">
    <property type="entry name" value="Papain-like_cys_pep_sf"/>
</dbReference>
<dbReference type="InterPro" id="IPR028889">
    <property type="entry name" value="USP"/>
</dbReference>
<feature type="compositionally biased region" description="Basic residues" evidence="1">
    <location>
        <begin position="418"/>
        <end position="427"/>
    </location>
</feature>
<dbReference type="EMBL" id="ML977141">
    <property type="protein sequence ID" value="KAF1990909.1"/>
    <property type="molecule type" value="Genomic_DNA"/>
</dbReference>
<dbReference type="PROSITE" id="PS00973">
    <property type="entry name" value="USP_2"/>
    <property type="match status" value="1"/>
</dbReference>
<proteinExistence type="predicted"/>
<dbReference type="GO" id="GO:0005634">
    <property type="term" value="C:nucleus"/>
    <property type="evidence" value="ECO:0007669"/>
    <property type="project" value="TreeGrafter"/>
</dbReference>
<dbReference type="PRINTS" id="PR01217">
    <property type="entry name" value="PRICHEXTENSN"/>
</dbReference>
<sequence>MASDRQNALDTRAAALSRGWPTHAANKKPMGLQNGKVGTVGTNRCYMNSTLQTLLHIPIVLQQLQHHNDTRKDSVCEAMRNTYKSPCILCMLKNLAHNFWNSQNEVVTPFNVVHLNKTMGAYAKTHPFDGGVKLNPPETQQDPEEFLMWLLRFCDDWFTQSFDSNTNRTLFGFTGPKLWTCDTPGCPQPLHPGRLDYSPVMQVPLAEGTKNLKEGIAAYFHCEKEVTCDGCNTKKLRKEQQWIDCAPEVLFVSLGRWNEFMKKRTGFYPYPRTFDLTPMLEEKYQKTYSLRYKLVSMIEHHGATKDYGHYINIAVGPTGNINQCDDNTVTSADEARLLGSNQKGNQTYTAYVLTYIRDREVAVAPPPAPPKTPPPPPPPAPKPPTPPPAPKLPTPPPPPAQSPSSSKKPTPPPTSPPKPKKRNRRPKGQAPTRRSTKIAALHPRRSTRIKKLEKKGGRAKYPK</sequence>
<dbReference type="AlphaFoldDB" id="A0A6G1HD14"/>
<reference evidence="3" key="1">
    <citation type="journal article" date="2020" name="Stud. Mycol.">
        <title>101 Dothideomycetes genomes: a test case for predicting lifestyles and emergence of pathogens.</title>
        <authorList>
            <person name="Haridas S."/>
            <person name="Albert R."/>
            <person name="Binder M."/>
            <person name="Bloem J."/>
            <person name="Labutti K."/>
            <person name="Salamov A."/>
            <person name="Andreopoulos B."/>
            <person name="Baker S."/>
            <person name="Barry K."/>
            <person name="Bills G."/>
            <person name="Bluhm B."/>
            <person name="Cannon C."/>
            <person name="Castanera R."/>
            <person name="Culley D."/>
            <person name="Daum C."/>
            <person name="Ezra D."/>
            <person name="Gonzalez J."/>
            <person name="Henrissat B."/>
            <person name="Kuo A."/>
            <person name="Liang C."/>
            <person name="Lipzen A."/>
            <person name="Lutzoni F."/>
            <person name="Magnuson J."/>
            <person name="Mondo S."/>
            <person name="Nolan M."/>
            <person name="Ohm R."/>
            <person name="Pangilinan J."/>
            <person name="Park H.-J."/>
            <person name="Ramirez L."/>
            <person name="Alfaro M."/>
            <person name="Sun H."/>
            <person name="Tritt A."/>
            <person name="Yoshinaga Y."/>
            <person name="Zwiers L.-H."/>
            <person name="Turgeon B."/>
            <person name="Goodwin S."/>
            <person name="Spatafora J."/>
            <person name="Crous P."/>
            <person name="Grigoriev I."/>
        </authorList>
    </citation>
    <scope>NUCLEOTIDE SEQUENCE</scope>
    <source>
        <strain evidence="3">CBS 113979</strain>
    </source>
</reference>
<dbReference type="InterPro" id="IPR001394">
    <property type="entry name" value="Peptidase_C19_UCH"/>
</dbReference>
<dbReference type="OrthoDB" id="3787839at2759"/>